<dbReference type="GO" id="GO:0005886">
    <property type="term" value="C:plasma membrane"/>
    <property type="evidence" value="ECO:0007669"/>
    <property type="project" value="UniProtKB-SubCell"/>
</dbReference>
<protein>
    <recommendedName>
        <fullName evidence="10">Scavenger receptor class B member 1</fullName>
    </recommendedName>
</protein>
<comment type="subcellular location">
    <subcellularLocation>
        <location evidence="1">Cell membrane</location>
    </subcellularLocation>
</comment>
<keyword evidence="3" id="KW-1003">Cell membrane</keyword>
<evidence type="ECO:0000313" key="9">
    <source>
        <dbReference type="Proteomes" id="UP000015102"/>
    </source>
</evidence>
<evidence type="ECO:0000256" key="7">
    <source>
        <dbReference type="ARBA" id="ARBA00023180"/>
    </source>
</evidence>
<dbReference type="GO" id="GO:0005044">
    <property type="term" value="F:scavenger receptor activity"/>
    <property type="evidence" value="ECO:0007669"/>
    <property type="project" value="TreeGrafter"/>
</dbReference>
<dbReference type="HOGENOM" id="CLU_019853_5_0_1"/>
<dbReference type="EMBL" id="CAQQ02191098">
    <property type="status" value="NOT_ANNOTATED_CDS"/>
    <property type="molecule type" value="Genomic_DNA"/>
</dbReference>
<accession>T1H0R9</accession>
<evidence type="ECO:0000256" key="4">
    <source>
        <dbReference type="ARBA" id="ARBA00022692"/>
    </source>
</evidence>
<evidence type="ECO:0000256" key="6">
    <source>
        <dbReference type="ARBA" id="ARBA00023136"/>
    </source>
</evidence>
<evidence type="ECO:0008006" key="10">
    <source>
        <dbReference type="Google" id="ProtNLM"/>
    </source>
</evidence>
<sequence length="295" mass="34274">HPYDSIFRWKLVFEPNGEIFGLWEKPPVDLFIKIYLFNITNSEKFLAGEEKIRVQEIGPYVYKELMTHENVQFNSNGTVSTNPKHPLIWQEHLSEGRLEDDPVIMLNIAMLAFAQIDNERGFFFRSIKNGLLVGTGQNPIVKMTAKEFMFGYETSLTTIGNKVFPNWIKFDRVGLIDRMYDFSEDYETFYTGEEDSSISGLYATYNGSPNLTQWNGEHCSSIHLASDGTKFKSYIQKNETVLFFRKSMCRPQRLVRRSDETRFGSMTGYTYVFENNSMDNGIVDEKNKCFCRKVN</sequence>
<keyword evidence="7" id="KW-0325">Glycoprotein</keyword>
<dbReference type="InterPro" id="IPR002159">
    <property type="entry name" value="CD36_fam"/>
</dbReference>
<dbReference type="Proteomes" id="UP000015102">
    <property type="component" value="Unassembled WGS sequence"/>
</dbReference>
<evidence type="ECO:0000313" key="8">
    <source>
        <dbReference type="EnsemblMetazoa" id="MESCA009755-PA"/>
    </source>
</evidence>
<dbReference type="EnsemblMetazoa" id="MESCA009755-RA">
    <property type="protein sequence ID" value="MESCA009755-PA"/>
    <property type="gene ID" value="MESCA009755"/>
</dbReference>
<evidence type="ECO:0000256" key="3">
    <source>
        <dbReference type="ARBA" id="ARBA00022475"/>
    </source>
</evidence>
<evidence type="ECO:0000256" key="1">
    <source>
        <dbReference type="ARBA" id="ARBA00004236"/>
    </source>
</evidence>
<evidence type="ECO:0000256" key="2">
    <source>
        <dbReference type="ARBA" id="ARBA00010532"/>
    </source>
</evidence>
<dbReference type="PANTHER" id="PTHR11923:SF67">
    <property type="entry name" value="RE68569P"/>
    <property type="match status" value="1"/>
</dbReference>
<reference evidence="8" key="2">
    <citation type="submission" date="2015-06" db="UniProtKB">
        <authorList>
            <consortium name="EnsemblMetazoa"/>
        </authorList>
    </citation>
    <scope>IDENTIFICATION</scope>
</reference>
<keyword evidence="4" id="KW-0812">Transmembrane</keyword>
<dbReference type="STRING" id="36166.T1H0R9"/>
<reference evidence="9" key="1">
    <citation type="submission" date="2013-02" db="EMBL/GenBank/DDBJ databases">
        <authorList>
            <person name="Hughes D."/>
        </authorList>
    </citation>
    <scope>NUCLEOTIDE SEQUENCE</scope>
    <source>
        <strain>Durham</strain>
        <strain evidence="9">NC isolate 2 -- Noor lab</strain>
    </source>
</reference>
<comment type="similarity">
    <text evidence="2">Belongs to the CD36 family.</text>
</comment>
<proteinExistence type="inferred from homology"/>
<keyword evidence="5" id="KW-1133">Transmembrane helix</keyword>
<dbReference type="PANTHER" id="PTHR11923">
    <property type="entry name" value="SCAVENGER RECEPTOR CLASS B TYPE-1 SR-B1"/>
    <property type="match status" value="1"/>
</dbReference>
<name>T1H0R9_MEGSC</name>
<dbReference type="AlphaFoldDB" id="T1H0R9"/>
<keyword evidence="6" id="KW-0472">Membrane</keyword>
<dbReference type="EMBL" id="CAQQ02191099">
    <property type="status" value="NOT_ANNOTATED_CDS"/>
    <property type="molecule type" value="Genomic_DNA"/>
</dbReference>
<keyword evidence="9" id="KW-1185">Reference proteome</keyword>
<evidence type="ECO:0000256" key="5">
    <source>
        <dbReference type="ARBA" id="ARBA00022989"/>
    </source>
</evidence>
<dbReference type="GO" id="GO:0005737">
    <property type="term" value="C:cytoplasm"/>
    <property type="evidence" value="ECO:0007669"/>
    <property type="project" value="TreeGrafter"/>
</dbReference>
<organism evidence="8 9">
    <name type="scientific">Megaselia scalaris</name>
    <name type="common">Humpbacked fly</name>
    <name type="synonym">Phora scalaris</name>
    <dbReference type="NCBI Taxonomy" id="36166"/>
    <lineage>
        <taxon>Eukaryota</taxon>
        <taxon>Metazoa</taxon>
        <taxon>Ecdysozoa</taxon>
        <taxon>Arthropoda</taxon>
        <taxon>Hexapoda</taxon>
        <taxon>Insecta</taxon>
        <taxon>Pterygota</taxon>
        <taxon>Neoptera</taxon>
        <taxon>Endopterygota</taxon>
        <taxon>Diptera</taxon>
        <taxon>Brachycera</taxon>
        <taxon>Muscomorpha</taxon>
        <taxon>Platypezoidea</taxon>
        <taxon>Phoridae</taxon>
        <taxon>Megaseliini</taxon>
        <taxon>Megaselia</taxon>
    </lineage>
</organism>
<dbReference type="PRINTS" id="PR01609">
    <property type="entry name" value="CD36FAMILY"/>
</dbReference>
<dbReference type="Pfam" id="PF01130">
    <property type="entry name" value="CD36"/>
    <property type="match status" value="1"/>
</dbReference>
<dbReference type="OMA" id="GTEGIMF"/>